<gene>
    <name evidence="9" type="ORF">GCM10010466_55410</name>
</gene>
<proteinExistence type="inferred from homology"/>
<dbReference type="RefSeq" id="WP_425566668.1">
    <property type="nucleotide sequence ID" value="NZ_BAAAUT010000056.1"/>
</dbReference>
<dbReference type="CDD" id="cd03257">
    <property type="entry name" value="ABC_NikE_OppD_transporters"/>
    <property type="match status" value="1"/>
</dbReference>
<dbReference type="Pfam" id="PF08352">
    <property type="entry name" value="oligo_HPY"/>
    <property type="match status" value="1"/>
</dbReference>
<evidence type="ECO:0000313" key="10">
    <source>
        <dbReference type="Proteomes" id="UP001500320"/>
    </source>
</evidence>
<dbReference type="InterPro" id="IPR027417">
    <property type="entry name" value="P-loop_NTPase"/>
</dbReference>
<dbReference type="SUPFAM" id="SSF52540">
    <property type="entry name" value="P-loop containing nucleoside triphosphate hydrolases"/>
    <property type="match status" value="1"/>
</dbReference>
<comment type="similarity">
    <text evidence="2">Belongs to the ABC transporter superfamily.</text>
</comment>
<feature type="domain" description="ABC transporter" evidence="8">
    <location>
        <begin position="14"/>
        <end position="265"/>
    </location>
</feature>
<name>A0ABP6NSX3_9ACTN</name>
<keyword evidence="5" id="KW-0547">Nucleotide-binding</keyword>
<comment type="caution">
    <text evidence="9">The sequence shown here is derived from an EMBL/GenBank/DDBJ whole genome shotgun (WGS) entry which is preliminary data.</text>
</comment>
<evidence type="ECO:0000313" key="9">
    <source>
        <dbReference type="EMBL" id="GAA3157529.1"/>
    </source>
</evidence>
<dbReference type="Pfam" id="PF00005">
    <property type="entry name" value="ABC_tran"/>
    <property type="match status" value="1"/>
</dbReference>
<evidence type="ECO:0000256" key="3">
    <source>
        <dbReference type="ARBA" id="ARBA00022448"/>
    </source>
</evidence>
<evidence type="ECO:0000256" key="4">
    <source>
        <dbReference type="ARBA" id="ARBA00022475"/>
    </source>
</evidence>
<keyword evidence="3" id="KW-0813">Transport</keyword>
<evidence type="ECO:0000256" key="5">
    <source>
        <dbReference type="ARBA" id="ARBA00022741"/>
    </source>
</evidence>
<organism evidence="9 10">
    <name type="scientific">Planomonospora alba</name>
    <dbReference type="NCBI Taxonomy" id="161354"/>
    <lineage>
        <taxon>Bacteria</taxon>
        <taxon>Bacillati</taxon>
        <taxon>Actinomycetota</taxon>
        <taxon>Actinomycetes</taxon>
        <taxon>Streptosporangiales</taxon>
        <taxon>Streptosporangiaceae</taxon>
        <taxon>Planomonospora</taxon>
    </lineage>
</organism>
<evidence type="ECO:0000259" key="8">
    <source>
        <dbReference type="PROSITE" id="PS50893"/>
    </source>
</evidence>
<dbReference type="Gene3D" id="3.40.50.300">
    <property type="entry name" value="P-loop containing nucleotide triphosphate hydrolases"/>
    <property type="match status" value="1"/>
</dbReference>
<sequence length="338" mass="37219">MLPPWGGAQSEPLLAVEDLHVEFTTRRGVVRAVNGVGYSLEAGETLAVLGESGSGKSVTAQAIMGILDGPQTRITRGRIRFRGTDLLRLNEDARTQIRGRRIAMVFQDALSALNPVFTVGWQIGEMFRVHQGASRKEAERRTVELMDRVRIPGARRRLHDYPHEFSGGMRQRIMIAMAIALDPEVLIADEPTTALDVTVQAQIMELLAEIQRESGMGMILITHDLGVVAGVADRIAVMYGGRIVEHALVHDVYRAPAHPYTRGLLESIPRIDRKGRELHAIAGTPPNPLDMPRGCAFAPRCPYRQGDCATEVPPLHRIGPTRGSACHYWREVLDGSHG</sequence>
<evidence type="ECO:0000256" key="7">
    <source>
        <dbReference type="ARBA" id="ARBA00023136"/>
    </source>
</evidence>
<protein>
    <submittedName>
        <fullName evidence="9">ABC transporter ATP-binding protein</fullName>
    </submittedName>
</protein>
<accession>A0ABP6NSX3</accession>
<dbReference type="GO" id="GO:0005524">
    <property type="term" value="F:ATP binding"/>
    <property type="evidence" value="ECO:0007669"/>
    <property type="project" value="UniProtKB-KW"/>
</dbReference>
<evidence type="ECO:0000256" key="2">
    <source>
        <dbReference type="ARBA" id="ARBA00005417"/>
    </source>
</evidence>
<keyword evidence="4" id="KW-1003">Cell membrane</keyword>
<dbReference type="PANTHER" id="PTHR43297:SF2">
    <property type="entry name" value="DIPEPTIDE TRANSPORT ATP-BINDING PROTEIN DPPD"/>
    <property type="match status" value="1"/>
</dbReference>
<dbReference type="NCBIfam" id="TIGR01727">
    <property type="entry name" value="oligo_HPY"/>
    <property type="match status" value="1"/>
</dbReference>
<keyword evidence="10" id="KW-1185">Reference proteome</keyword>
<dbReference type="PROSITE" id="PS00211">
    <property type="entry name" value="ABC_TRANSPORTER_1"/>
    <property type="match status" value="1"/>
</dbReference>
<evidence type="ECO:0000256" key="1">
    <source>
        <dbReference type="ARBA" id="ARBA00004202"/>
    </source>
</evidence>
<dbReference type="InterPro" id="IPR003439">
    <property type="entry name" value="ABC_transporter-like_ATP-bd"/>
</dbReference>
<dbReference type="Proteomes" id="UP001500320">
    <property type="component" value="Unassembled WGS sequence"/>
</dbReference>
<dbReference type="EMBL" id="BAAAUT010000056">
    <property type="protein sequence ID" value="GAA3157529.1"/>
    <property type="molecule type" value="Genomic_DNA"/>
</dbReference>
<dbReference type="PANTHER" id="PTHR43297">
    <property type="entry name" value="OLIGOPEPTIDE TRANSPORT ATP-BINDING PROTEIN APPD"/>
    <property type="match status" value="1"/>
</dbReference>
<dbReference type="PROSITE" id="PS50893">
    <property type="entry name" value="ABC_TRANSPORTER_2"/>
    <property type="match status" value="1"/>
</dbReference>
<keyword evidence="6 9" id="KW-0067">ATP-binding</keyword>
<dbReference type="InterPro" id="IPR017871">
    <property type="entry name" value="ABC_transporter-like_CS"/>
</dbReference>
<dbReference type="InterPro" id="IPR003593">
    <property type="entry name" value="AAA+_ATPase"/>
</dbReference>
<evidence type="ECO:0000256" key="6">
    <source>
        <dbReference type="ARBA" id="ARBA00022840"/>
    </source>
</evidence>
<comment type="subcellular location">
    <subcellularLocation>
        <location evidence="1">Cell membrane</location>
        <topology evidence="1">Peripheral membrane protein</topology>
    </subcellularLocation>
</comment>
<reference evidence="10" key="1">
    <citation type="journal article" date="2019" name="Int. J. Syst. Evol. Microbiol.">
        <title>The Global Catalogue of Microorganisms (GCM) 10K type strain sequencing project: providing services to taxonomists for standard genome sequencing and annotation.</title>
        <authorList>
            <consortium name="The Broad Institute Genomics Platform"/>
            <consortium name="The Broad Institute Genome Sequencing Center for Infectious Disease"/>
            <person name="Wu L."/>
            <person name="Ma J."/>
        </authorList>
    </citation>
    <scope>NUCLEOTIDE SEQUENCE [LARGE SCALE GENOMIC DNA]</scope>
    <source>
        <strain evidence="10">JCM 9373</strain>
    </source>
</reference>
<dbReference type="SMART" id="SM00382">
    <property type="entry name" value="AAA"/>
    <property type="match status" value="1"/>
</dbReference>
<dbReference type="InterPro" id="IPR050388">
    <property type="entry name" value="ABC_Ni/Peptide_Import"/>
</dbReference>
<dbReference type="InterPro" id="IPR013563">
    <property type="entry name" value="Oligopep_ABC_C"/>
</dbReference>
<keyword evidence="7" id="KW-0472">Membrane</keyword>